<gene>
    <name evidence="6" type="primary">LOC100371491</name>
</gene>
<reference evidence="6" key="1">
    <citation type="submission" date="2025-08" db="UniProtKB">
        <authorList>
            <consortium name="RefSeq"/>
        </authorList>
    </citation>
    <scope>IDENTIFICATION</scope>
    <source>
        <tissue evidence="6">Testes</tissue>
    </source>
</reference>
<dbReference type="RefSeq" id="XP_002740319.1">
    <property type="nucleotide sequence ID" value="XM_002740273.2"/>
</dbReference>
<evidence type="ECO:0000256" key="1">
    <source>
        <dbReference type="SAM" id="MobiDB-lite"/>
    </source>
</evidence>
<evidence type="ECO:0000259" key="3">
    <source>
        <dbReference type="Pfam" id="PF24785"/>
    </source>
</evidence>
<evidence type="ECO:0000313" key="6">
    <source>
        <dbReference type="RefSeq" id="XP_002740319.1"/>
    </source>
</evidence>
<keyword evidence="2" id="KW-1133">Transmembrane helix</keyword>
<dbReference type="PANTHER" id="PTHR15576">
    <property type="entry name" value="RIBITOL-5-PHOSPHATE XYLOSYLTRANSFERASE 1"/>
    <property type="match status" value="1"/>
</dbReference>
<feature type="transmembrane region" description="Helical" evidence="2">
    <location>
        <begin position="7"/>
        <end position="28"/>
    </location>
</feature>
<organism evidence="5 6">
    <name type="scientific">Saccoglossus kowalevskii</name>
    <name type="common">Acorn worm</name>
    <dbReference type="NCBI Taxonomy" id="10224"/>
    <lineage>
        <taxon>Eukaryota</taxon>
        <taxon>Metazoa</taxon>
        <taxon>Hemichordata</taxon>
        <taxon>Enteropneusta</taxon>
        <taxon>Harrimaniidae</taxon>
        <taxon>Saccoglossus</taxon>
    </lineage>
</organism>
<feature type="region of interest" description="Disordered" evidence="1">
    <location>
        <begin position="36"/>
        <end position="56"/>
    </location>
</feature>
<feature type="compositionally biased region" description="Basic and acidic residues" evidence="1">
    <location>
        <begin position="45"/>
        <end position="55"/>
    </location>
</feature>
<name>A0ABM0GYP1_SACKO</name>
<accession>A0ABM0GYP1</accession>
<dbReference type="Pfam" id="PF24786">
    <property type="entry name" value="RXYLT1_N"/>
    <property type="match status" value="1"/>
</dbReference>
<dbReference type="InterPro" id="IPR057538">
    <property type="entry name" value="RXYLT1_C"/>
</dbReference>
<keyword evidence="5" id="KW-1185">Reference proteome</keyword>
<keyword evidence="2" id="KW-0472">Membrane</keyword>
<sequence>MQLTLRRLVFAGVVVYSIITCYTTFILLTRVSDTSTNGFKKPRPLAKDSKRHQDNEEWNPWGEELFRNEADDNKDVKPKFKWSSSKKLDFGKKFNPINESDGYHYVEVWGKAAIGHYFWEHILEGKLESKMNGIWHYGFKKERNIKFKFRTGPGVIPSKAPVDVQYLILLINGRAPDKIDFAHLWLQHLSTLSELQKTAVLLLGNEQCDNDWFLPYMRQHGGLVDHLFIVYDSPMIDSIYIHPWPLGVATYRGFNKIEALTTELNFGRKYMCNFMGTVYDNSSRQMLIKVLSDSDYSDRCYMKTRQAWEPNETDDSRTKYEQTLLESDLTLSPVGVNTECYRIYEACAYGSVPVIEDIMTSGQCGDSNYCQNSPLCLLKSTNPPFIFIKHWSELPEILRLEEKLTLSEKVERRTNLVQWYKKFRLNLKNGFLDMLQKSFFDSVT</sequence>
<dbReference type="PANTHER" id="PTHR15576:SF1">
    <property type="entry name" value="RIBITOL-5-PHOSPHATE XYLOSYLTRANSFERASE 1"/>
    <property type="match status" value="1"/>
</dbReference>
<keyword evidence="2" id="KW-0812">Transmembrane</keyword>
<feature type="domain" description="RXYLT1 N-terminal" evidence="4">
    <location>
        <begin position="106"/>
        <end position="245"/>
    </location>
</feature>
<dbReference type="Proteomes" id="UP000694865">
    <property type="component" value="Unplaced"/>
</dbReference>
<evidence type="ECO:0000313" key="5">
    <source>
        <dbReference type="Proteomes" id="UP000694865"/>
    </source>
</evidence>
<evidence type="ECO:0000256" key="2">
    <source>
        <dbReference type="SAM" id="Phobius"/>
    </source>
</evidence>
<protein>
    <submittedName>
        <fullName evidence="6">Transmembrane protein 5-like</fullName>
    </submittedName>
</protein>
<proteinExistence type="predicted"/>
<dbReference type="GeneID" id="100371491"/>
<evidence type="ECO:0000259" key="4">
    <source>
        <dbReference type="Pfam" id="PF24786"/>
    </source>
</evidence>
<dbReference type="CDD" id="cd21099">
    <property type="entry name" value="RXYLT1-like"/>
    <property type="match status" value="1"/>
</dbReference>
<feature type="domain" description="RXYLT1 C-terminal" evidence="3">
    <location>
        <begin position="251"/>
        <end position="440"/>
    </location>
</feature>
<dbReference type="Pfam" id="PF24785">
    <property type="entry name" value="RXYLT1_C"/>
    <property type="match status" value="1"/>
</dbReference>
<dbReference type="InterPro" id="IPR057539">
    <property type="entry name" value="RXYLT1_N"/>
</dbReference>
<dbReference type="InterPro" id="IPR055286">
    <property type="entry name" value="RXYLT1-like"/>
</dbReference>